<organism evidence="2 3">
    <name type="scientific">Cercophora scortea</name>
    <dbReference type="NCBI Taxonomy" id="314031"/>
    <lineage>
        <taxon>Eukaryota</taxon>
        <taxon>Fungi</taxon>
        <taxon>Dikarya</taxon>
        <taxon>Ascomycota</taxon>
        <taxon>Pezizomycotina</taxon>
        <taxon>Sordariomycetes</taxon>
        <taxon>Sordariomycetidae</taxon>
        <taxon>Sordariales</taxon>
        <taxon>Lasiosphaeriaceae</taxon>
        <taxon>Cercophora</taxon>
    </lineage>
</organism>
<evidence type="ECO:0000313" key="2">
    <source>
        <dbReference type="EMBL" id="KAK3321016.1"/>
    </source>
</evidence>
<keyword evidence="3" id="KW-1185">Reference proteome</keyword>
<evidence type="ECO:0000256" key="1">
    <source>
        <dbReference type="SAM" id="MobiDB-lite"/>
    </source>
</evidence>
<name>A0AAE0M6A0_9PEZI</name>
<feature type="region of interest" description="Disordered" evidence="1">
    <location>
        <begin position="79"/>
        <end position="139"/>
    </location>
</feature>
<dbReference type="InterPro" id="IPR027417">
    <property type="entry name" value="P-loop_NTPase"/>
</dbReference>
<reference evidence="2" key="1">
    <citation type="journal article" date="2023" name="Mol. Phylogenet. Evol.">
        <title>Genome-scale phylogeny and comparative genomics of the fungal order Sordariales.</title>
        <authorList>
            <person name="Hensen N."/>
            <person name="Bonometti L."/>
            <person name="Westerberg I."/>
            <person name="Brannstrom I.O."/>
            <person name="Guillou S."/>
            <person name="Cros-Aarteil S."/>
            <person name="Calhoun S."/>
            <person name="Haridas S."/>
            <person name="Kuo A."/>
            <person name="Mondo S."/>
            <person name="Pangilinan J."/>
            <person name="Riley R."/>
            <person name="LaButti K."/>
            <person name="Andreopoulos B."/>
            <person name="Lipzen A."/>
            <person name="Chen C."/>
            <person name="Yan M."/>
            <person name="Daum C."/>
            <person name="Ng V."/>
            <person name="Clum A."/>
            <person name="Steindorff A."/>
            <person name="Ohm R.A."/>
            <person name="Martin F."/>
            <person name="Silar P."/>
            <person name="Natvig D.O."/>
            <person name="Lalanne C."/>
            <person name="Gautier V."/>
            <person name="Ament-Velasquez S.L."/>
            <person name="Kruys A."/>
            <person name="Hutchinson M.I."/>
            <person name="Powell A.J."/>
            <person name="Barry K."/>
            <person name="Miller A.N."/>
            <person name="Grigoriev I.V."/>
            <person name="Debuchy R."/>
            <person name="Gladieux P."/>
            <person name="Hiltunen Thoren M."/>
            <person name="Johannesson H."/>
        </authorList>
    </citation>
    <scope>NUCLEOTIDE SEQUENCE</scope>
    <source>
        <strain evidence="2">SMH4131-1</strain>
    </source>
</reference>
<dbReference type="Proteomes" id="UP001286456">
    <property type="component" value="Unassembled WGS sequence"/>
</dbReference>
<dbReference type="Gene3D" id="3.40.50.300">
    <property type="entry name" value="P-loop containing nucleotide triphosphate hydrolases"/>
    <property type="match status" value="1"/>
</dbReference>
<comment type="caution">
    <text evidence="2">The sequence shown here is derived from an EMBL/GenBank/DDBJ whole genome shotgun (WGS) entry which is preliminary data.</text>
</comment>
<proteinExistence type="predicted"/>
<reference evidence="2" key="2">
    <citation type="submission" date="2023-06" db="EMBL/GenBank/DDBJ databases">
        <authorList>
            <consortium name="Lawrence Berkeley National Laboratory"/>
            <person name="Haridas S."/>
            <person name="Hensen N."/>
            <person name="Bonometti L."/>
            <person name="Westerberg I."/>
            <person name="Brannstrom I.O."/>
            <person name="Guillou S."/>
            <person name="Cros-Aarteil S."/>
            <person name="Calhoun S."/>
            <person name="Kuo A."/>
            <person name="Mondo S."/>
            <person name="Pangilinan J."/>
            <person name="Riley R."/>
            <person name="Labutti K."/>
            <person name="Andreopoulos B."/>
            <person name="Lipzen A."/>
            <person name="Chen C."/>
            <person name="Yanf M."/>
            <person name="Daum C."/>
            <person name="Ng V."/>
            <person name="Clum A."/>
            <person name="Steindorff A."/>
            <person name="Ohm R."/>
            <person name="Martin F."/>
            <person name="Silar P."/>
            <person name="Natvig D."/>
            <person name="Lalanne C."/>
            <person name="Gautier V."/>
            <person name="Ament-Velasquez S.L."/>
            <person name="Kruys A."/>
            <person name="Hutchinson M.I."/>
            <person name="Powell A.J."/>
            <person name="Barry K."/>
            <person name="Miller A.N."/>
            <person name="Grigoriev I.V."/>
            <person name="Debuchy R."/>
            <person name="Gladieux P."/>
            <person name="Thoren M.H."/>
            <person name="Johannesson H."/>
        </authorList>
    </citation>
    <scope>NUCLEOTIDE SEQUENCE</scope>
    <source>
        <strain evidence="2">SMH4131-1</strain>
    </source>
</reference>
<evidence type="ECO:0000313" key="3">
    <source>
        <dbReference type="Proteomes" id="UP001286456"/>
    </source>
</evidence>
<gene>
    <name evidence="2" type="ORF">B0T19DRAFT_255520</name>
</gene>
<dbReference type="AlphaFoldDB" id="A0AAE0M6A0"/>
<protein>
    <submittedName>
        <fullName evidence="2">Uncharacterized protein</fullName>
    </submittedName>
</protein>
<accession>A0AAE0M6A0</accession>
<sequence>MLSFPSYKPLSPRRSLRILSSIIPTSSNLELALPQGKAVTILRRAVTSKSFVADAHPCCLAYCYNSGIGAVTTMAYYHQGSSSSESEDEALGGELPGEGLAPLSPPITEELPNDYQDEHGSSGDSSPEEGPEPVTMTARAYQIEMLEESLKQNIIVAMDTGSGKTQV</sequence>
<dbReference type="SUPFAM" id="SSF52540">
    <property type="entry name" value="P-loop containing nucleoside triphosphate hydrolases"/>
    <property type="match status" value="1"/>
</dbReference>
<dbReference type="EMBL" id="JAUEPO010000005">
    <property type="protein sequence ID" value="KAK3321016.1"/>
    <property type="molecule type" value="Genomic_DNA"/>
</dbReference>